<dbReference type="Pfam" id="PF01467">
    <property type="entry name" value="CTP_transf_like"/>
    <property type="match status" value="1"/>
</dbReference>
<evidence type="ECO:0000256" key="2">
    <source>
        <dbReference type="ARBA" id="ARBA00005019"/>
    </source>
</evidence>
<protein>
    <recommendedName>
        <fullName evidence="11">Probable nicotinate-nucleotide adenylyltransferase</fullName>
        <ecNumber evidence="11">2.7.7.18</ecNumber>
    </recommendedName>
    <alternativeName>
        <fullName evidence="11">Deamido-NAD(+) diphosphorylase</fullName>
    </alternativeName>
    <alternativeName>
        <fullName evidence="11">Deamido-NAD(+) pyrophosphorylase</fullName>
    </alternativeName>
    <alternativeName>
        <fullName evidence="11">Nicotinate mononucleotide adenylyltransferase</fullName>
        <shortName evidence="11">NaMN adenylyltransferase</shortName>
    </alternativeName>
</protein>
<dbReference type="InterPro" id="IPR005248">
    <property type="entry name" value="NadD/NMNAT"/>
</dbReference>
<evidence type="ECO:0000313" key="14">
    <source>
        <dbReference type="Proteomes" id="UP000298759"/>
    </source>
</evidence>
<organism evidence="13 14">
    <name type="scientific">Buchnera aphidicola</name>
    <name type="common">Aphis helianthi</name>
    <dbReference type="NCBI Taxonomy" id="2315802"/>
    <lineage>
        <taxon>Bacteria</taxon>
        <taxon>Pseudomonadati</taxon>
        <taxon>Pseudomonadota</taxon>
        <taxon>Gammaproteobacteria</taxon>
        <taxon>Enterobacterales</taxon>
        <taxon>Erwiniaceae</taxon>
        <taxon>Buchnera</taxon>
    </lineage>
</organism>
<keyword evidence="4 11" id="KW-0662">Pyridine nucleotide biosynthesis</keyword>
<dbReference type="AlphaFoldDB" id="A0A4D6XL42"/>
<evidence type="ECO:0000259" key="12">
    <source>
        <dbReference type="Pfam" id="PF01467"/>
    </source>
</evidence>
<dbReference type="GO" id="GO:0005524">
    <property type="term" value="F:ATP binding"/>
    <property type="evidence" value="ECO:0007669"/>
    <property type="project" value="UniProtKB-KW"/>
</dbReference>
<reference evidence="13 14" key="1">
    <citation type="submission" date="2018-12" db="EMBL/GenBank/DDBJ databases">
        <authorList>
            <person name="Chong R.A."/>
        </authorList>
    </citation>
    <scope>NUCLEOTIDE SEQUENCE [LARGE SCALE GENOMIC DNA]</scope>
    <source>
        <strain evidence="13 14">Ahe</strain>
    </source>
</reference>
<reference evidence="13 14" key="2">
    <citation type="submission" date="2019-05" db="EMBL/GenBank/DDBJ databases">
        <title>Genome evolution of the obligate endosymbiont Buchnera aphidicola.</title>
        <authorList>
            <person name="Moran N.A."/>
        </authorList>
    </citation>
    <scope>NUCLEOTIDE SEQUENCE [LARGE SCALE GENOMIC DNA]</scope>
    <source>
        <strain evidence="13 14">Ahe</strain>
    </source>
</reference>
<keyword evidence="6 11" id="KW-0548">Nucleotidyltransferase</keyword>
<dbReference type="PANTHER" id="PTHR39321">
    <property type="entry name" value="NICOTINATE-NUCLEOTIDE ADENYLYLTRANSFERASE-RELATED"/>
    <property type="match status" value="1"/>
</dbReference>
<comment type="catalytic activity">
    <reaction evidence="10 11">
        <text>nicotinate beta-D-ribonucleotide + ATP + H(+) = deamido-NAD(+) + diphosphate</text>
        <dbReference type="Rhea" id="RHEA:22860"/>
        <dbReference type="ChEBI" id="CHEBI:15378"/>
        <dbReference type="ChEBI" id="CHEBI:30616"/>
        <dbReference type="ChEBI" id="CHEBI:33019"/>
        <dbReference type="ChEBI" id="CHEBI:57502"/>
        <dbReference type="ChEBI" id="CHEBI:58437"/>
        <dbReference type="EC" id="2.7.7.18"/>
    </reaction>
</comment>
<dbReference type="OrthoDB" id="5295945at2"/>
<keyword evidence="8 11" id="KW-0067">ATP-binding</keyword>
<dbReference type="NCBIfam" id="TIGR00482">
    <property type="entry name" value="nicotinate (nicotinamide) nucleotide adenylyltransferase"/>
    <property type="match status" value="1"/>
</dbReference>
<keyword evidence="9 11" id="KW-0520">NAD</keyword>
<name>A0A4D6XL42_9GAMM</name>
<dbReference type="SUPFAM" id="SSF52374">
    <property type="entry name" value="Nucleotidylyl transferase"/>
    <property type="match status" value="1"/>
</dbReference>
<dbReference type="EMBL" id="CP034894">
    <property type="protein sequence ID" value="QCI17253.1"/>
    <property type="molecule type" value="Genomic_DNA"/>
</dbReference>
<evidence type="ECO:0000256" key="6">
    <source>
        <dbReference type="ARBA" id="ARBA00022695"/>
    </source>
</evidence>
<sequence>MKEIYAIFGGNFDPIHYGHIFSAEKLAKEISIKKIILLPNQNPPHRSQTKTDIKHKLKMIEYAIKDNNLFEISLLETTKKKIFYTIDTLKTIRFKIGFLKPLCFIIGEDNLNNLNLWKNWKKILLYAHLLILPRITIKKYNDELEKWIISHTIKDKNCLYQKPFGFIFFSSIPIIQISSTEIRRNFMQGKSSSKLLPTEIEKYILSKKLY</sequence>
<feature type="domain" description="Cytidyltransferase-like" evidence="12">
    <location>
        <begin position="7"/>
        <end position="184"/>
    </location>
</feature>
<evidence type="ECO:0000256" key="9">
    <source>
        <dbReference type="ARBA" id="ARBA00023027"/>
    </source>
</evidence>
<dbReference type="Proteomes" id="UP000298759">
    <property type="component" value="Chromosome"/>
</dbReference>
<dbReference type="RefSeq" id="WP_158340186.1">
    <property type="nucleotide sequence ID" value="NZ_CP034894.1"/>
</dbReference>
<dbReference type="HAMAP" id="MF_00244">
    <property type="entry name" value="NaMN_adenylyltr"/>
    <property type="match status" value="1"/>
</dbReference>
<dbReference type="InterPro" id="IPR014729">
    <property type="entry name" value="Rossmann-like_a/b/a_fold"/>
</dbReference>
<comment type="similarity">
    <text evidence="3 11">Belongs to the NadD family.</text>
</comment>
<proteinExistence type="inferred from homology"/>
<keyword evidence="5 11" id="KW-0808">Transferase</keyword>
<dbReference type="NCBIfam" id="NF000839">
    <property type="entry name" value="PRK00071.1-1"/>
    <property type="match status" value="1"/>
</dbReference>
<evidence type="ECO:0000256" key="7">
    <source>
        <dbReference type="ARBA" id="ARBA00022741"/>
    </source>
</evidence>
<gene>
    <name evidence="11" type="primary">nadD</name>
    <name evidence="13" type="ORF">D9V62_02260</name>
</gene>
<evidence type="ECO:0000256" key="1">
    <source>
        <dbReference type="ARBA" id="ARBA00002324"/>
    </source>
</evidence>
<dbReference type="InterPro" id="IPR004821">
    <property type="entry name" value="Cyt_trans-like"/>
</dbReference>
<dbReference type="GO" id="GO:0009435">
    <property type="term" value="P:NAD+ biosynthetic process"/>
    <property type="evidence" value="ECO:0007669"/>
    <property type="project" value="UniProtKB-UniRule"/>
</dbReference>
<comment type="pathway">
    <text evidence="2 11">Cofactor biosynthesis; NAD(+) biosynthesis; deamido-NAD(+) from nicotinate D-ribonucleotide: step 1/1.</text>
</comment>
<accession>A0A4D6XL42</accession>
<dbReference type="Gene3D" id="3.40.50.620">
    <property type="entry name" value="HUPs"/>
    <property type="match status" value="1"/>
</dbReference>
<keyword evidence="7 11" id="KW-0547">Nucleotide-binding</keyword>
<evidence type="ECO:0000256" key="8">
    <source>
        <dbReference type="ARBA" id="ARBA00022840"/>
    </source>
</evidence>
<dbReference type="NCBIfam" id="TIGR00125">
    <property type="entry name" value="cyt_tran_rel"/>
    <property type="match status" value="1"/>
</dbReference>
<dbReference type="CDD" id="cd02165">
    <property type="entry name" value="NMNAT"/>
    <property type="match status" value="1"/>
</dbReference>
<evidence type="ECO:0000256" key="10">
    <source>
        <dbReference type="ARBA" id="ARBA00048721"/>
    </source>
</evidence>
<evidence type="ECO:0000313" key="13">
    <source>
        <dbReference type="EMBL" id="QCI17253.1"/>
    </source>
</evidence>
<dbReference type="GO" id="GO:0004515">
    <property type="term" value="F:nicotinate-nucleotide adenylyltransferase activity"/>
    <property type="evidence" value="ECO:0007669"/>
    <property type="project" value="UniProtKB-UniRule"/>
</dbReference>
<dbReference type="UniPathway" id="UPA00253">
    <property type="reaction ID" value="UER00332"/>
</dbReference>
<evidence type="ECO:0000256" key="4">
    <source>
        <dbReference type="ARBA" id="ARBA00022642"/>
    </source>
</evidence>
<dbReference type="EC" id="2.7.7.18" evidence="11"/>
<comment type="function">
    <text evidence="1 11">Catalyzes the reversible adenylation of nicotinate mononucleotide (NaMN) to nicotinic acid adenine dinucleotide (NaAD).</text>
</comment>
<dbReference type="PANTHER" id="PTHR39321:SF3">
    <property type="entry name" value="PHOSPHOPANTETHEINE ADENYLYLTRANSFERASE"/>
    <property type="match status" value="1"/>
</dbReference>
<evidence type="ECO:0000256" key="3">
    <source>
        <dbReference type="ARBA" id="ARBA00009014"/>
    </source>
</evidence>
<evidence type="ECO:0000256" key="11">
    <source>
        <dbReference type="HAMAP-Rule" id="MF_00244"/>
    </source>
</evidence>
<evidence type="ECO:0000256" key="5">
    <source>
        <dbReference type="ARBA" id="ARBA00022679"/>
    </source>
</evidence>